<feature type="chain" id="PRO_5024956528" description="Secreted protein" evidence="1">
    <location>
        <begin position="26"/>
        <end position="93"/>
    </location>
</feature>
<organism evidence="2">
    <name type="scientific">Petromyces alliaceus</name>
    <name type="common">Aspergillus alliaceus</name>
    <dbReference type="NCBI Taxonomy" id="209559"/>
    <lineage>
        <taxon>Eukaryota</taxon>
        <taxon>Fungi</taxon>
        <taxon>Dikarya</taxon>
        <taxon>Ascomycota</taxon>
        <taxon>Pezizomycotina</taxon>
        <taxon>Eurotiomycetes</taxon>
        <taxon>Eurotiomycetidae</taxon>
        <taxon>Eurotiales</taxon>
        <taxon>Aspergillaceae</taxon>
        <taxon>Aspergillus</taxon>
        <taxon>Aspergillus subgen. Circumdati</taxon>
    </lineage>
</organism>
<sequence length="93" mass="10162">MALLSTYATTASYLILLILPNCGEPYATTQSKQDPDNGKWILSQSQKLSPVGLSGPFGIVEVLTGCDLIVRGQSSLSARTCGFKRKREMMFFL</sequence>
<reference evidence="2" key="1">
    <citation type="submission" date="2019-04" db="EMBL/GenBank/DDBJ databases">
        <title>Friends and foes A comparative genomics studyof 23 Aspergillus species from section Flavi.</title>
        <authorList>
            <consortium name="DOE Joint Genome Institute"/>
            <person name="Kjaerbolling I."/>
            <person name="Vesth T."/>
            <person name="Frisvad J.C."/>
            <person name="Nybo J.L."/>
            <person name="Theobald S."/>
            <person name="Kildgaard S."/>
            <person name="Isbrandt T."/>
            <person name="Kuo A."/>
            <person name="Sato A."/>
            <person name="Lyhne E.K."/>
            <person name="Kogle M.E."/>
            <person name="Wiebenga A."/>
            <person name="Kun R.S."/>
            <person name="Lubbers R.J."/>
            <person name="Makela M.R."/>
            <person name="Barry K."/>
            <person name="Chovatia M."/>
            <person name="Clum A."/>
            <person name="Daum C."/>
            <person name="Haridas S."/>
            <person name="He G."/>
            <person name="LaButti K."/>
            <person name="Lipzen A."/>
            <person name="Mondo S."/>
            <person name="Riley R."/>
            <person name="Salamov A."/>
            <person name="Simmons B.A."/>
            <person name="Magnuson J.K."/>
            <person name="Henrissat B."/>
            <person name="Mortensen U.H."/>
            <person name="Larsen T.O."/>
            <person name="Devries R.P."/>
            <person name="Grigoriev I.V."/>
            <person name="Machida M."/>
            <person name="Baker S.E."/>
            <person name="Andersen M.R."/>
        </authorList>
    </citation>
    <scope>NUCLEOTIDE SEQUENCE [LARGE SCALE GENOMIC DNA]</scope>
    <source>
        <strain evidence="2">IBT 14317</strain>
    </source>
</reference>
<evidence type="ECO:0000313" key="2">
    <source>
        <dbReference type="EMBL" id="KAE8387281.1"/>
    </source>
</evidence>
<evidence type="ECO:0000256" key="1">
    <source>
        <dbReference type="SAM" id="SignalP"/>
    </source>
</evidence>
<evidence type="ECO:0008006" key="3">
    <source>
        <dbReference type="Google" id="ProtNLM"/>
    </source>
</evidence>
<dbReference type="Proteomes" id="UP000326877">
    <property type="component" value="Unassembled WGS sequence"/>
</dbReference>
<dbReference type="EMBL" id="ML735295">
    <property type="protein sequence ID" value="KAE8387281.1"/>
    <property type="molecule type" value="Genomic_DNA"/>
</dbReference>
<proteinExistence type="predicted"/>
<feature type="signal peptide" evidence="1">
    <location>
        <begin position="1"/>
        <end position="25"/>
    </location>
</feature>
<protein>
    <recommendedName>
        <fullName evidence="3">Secreted protein</fullName>
    </recommendedName>
</protein>
<name>A0A5N7BZL5_PETAA</name>
<gene>
    <name evidence="2" type="ORF">BDV23DRAFT_128887</name>
</gene>
<dbReference type="AlphaFoldDB" id="A0A5N7BZL5"/>
<keyword evidence="1" id="KW-0732">Signal</keyword>
<accession>A0A5N7BZL5</accession>